<sequence length="83" mass="9737">MRVIAELPHPDCKITLFQMNQKYIIKFEQGNLEQSYKLAELDLTGGGVNEVFQILDEEFIKTVTDRFKLMRGDFSAAYNRQQY</sequence>
<dbReference type="OrthoDB" id="1467713at2"/>
<dbReference type="Proteomes" id="UP000028007">
    <property type="component" value="Unassembled WGS sequence"/>
</dbReference>
<gene>
    <name evidence="1" type="ORF">N180_12305</name>
</gene>
<accession>A0A081PD05</accession>
<reference evidence="1 2" key="1">
    <citation type="journal article" date="1992" name="Int. J. Syst. Bacteriol.">
        <title>Sphingobacterium antarcticus sp. nov. a Psychrotrophic Bacterium from the Soils of Schirmacher Oasis, Antarctica.</title>
        <authorList>
            <person name="Shivaji S."/>
            <person name="Ray M.K."/>
            <person name="Rao N.S."/>
            <person name="Saiserr L."/>
            <person name="Jagannadham M.V."/>
            <person name="Kumar G.S."/>
            <person name="Reddy G."/>
            <person name="Bhargava P.M."/>
        </authorList>
    </citation>
    <scope>NUCLEOTIDE SEQUENCE [LARGE SCALE GENOMIC DNA]</scope>
    <source>
        <strain evidence="1 2">4BY</strain>
    </source>
</reference>
<evidence type="ECO:0000313" key="2">
    <source>
        <dbReference type="Proteomes" id="UP000028007"/>
    </source>
</evidence>
<comment type="caution">
    <text evidence="1">The sequence shown here is derived from an EMBL/GenBank/DDBJ whole genome shotgun (WGS) entry which is preliminary data.</text>
</comment>
<dbReference type="eggNOG" id="ENOG5032Y59">
    <property type="taxonomic scope" value="Bacteria"/>
</dbReference>
<name>A0A081PD05_9SPHI</name>
<dbReference type="AlphaFoldDB" id="A0A081PD05"/>
<proteinExistence type="predicted"/>
<keyword evidence="2" id="KW-1185">Reference proteome</keyword>
<evidence type="ECO:0000313" key="1">
    <source>
        <dbReference type="EMBL" id="KEQ28578.1"/>
    </source>
</evidence>
<organism evidence="1 2">
    <name type="scientific">Pedobacter antarcticus 4BY</name>
    <dbReference type="NCBI Taxonomy" id="1358423"/>
    <lineage>
        <taxon>Bacteria</taxon>
        <taxon>Pseudomonadati</taxon>
        <taxon>Bacteroidota</taxon>
        <taxon>Sphingobacteriia</taxon>
        <taxon>Sphingobacteriales</taxon>
        <taxon>Sphingobacteriaceae</taxon>
        <taxon>Pedobacter</taxon>
    </lineage>
</organism>
<dbReference type="RefSeq" id="WP_037443892.1">
    <property type="nucleotide sequence ID" value="NZ_JNFF01000111.1"/>
</dbReference>
<dbReference type="EMBL" id="JNFF01000111">
    <property type="protein sequence ID" value="KEQ28578.1"/>
    <property type="molecule type" value="Genomic_DNA"/>
</dbReference>
<protein>
    <submittedName>
        <fullName evidence="1">Uncharacterized protein</fullName>
    </submittedName>
</protein>